<reference evidence="2" key="1">
    <citation type="submission" date="2022-11" db="UniProtKB">
        <authorList>
            <consortium name="WormBaseParasite"/>
        </authorList>
    </citation>
    <scope>IDENTIFICATION</scope>
</reference>
<proteinExistence type="predicted"/>
<protein>
    <submittedName>
        <fullName evidence="2">Protein kinase domain-containing protein</fullName>
    </submittedName>
</protein>
<name>A0A915A2H4_PARUN</name>
<accession>A0A915A2H4</accession>
<dbReference type="AlphaFoldDB" id="A0A915A2H4"/>
<sequence>MIAFAEIDKEHCRVNLELNILLGLSREKHKNIVQILYTFRSITPDKKVTIVIEYGRQPSFLLSHAAIPILSSENMK</sequence>
<dbReference type="Proteomes" id="UP000887569">
    <property type="component" value="Unplaced"/>
</dbReference>
<dbReference type="WBParaSite" id="PgE200_g001_t07">
    <property type="protein sequence ID" value="PgE200_g001_t07"/>
    <property type="gene ID" value="PgE200_g001"/>
</dbReference>
<evidence type="ECO:0000313" key="1">
    <source>
        <dbReference type="Proteomes" id="UP000887569"/>
    </source>
</evidence>
<organism evidence="1 2">
    <name type="scientific">Parascaris univalens</name>
    <name type="common">Nematode worm</name>
    <dbReference type="NCBI Taxonomy" id="6257"/>
    <lineage>
        <taxon>Eukaryota</taxon>
        <taxon>Metazoa</taxon>
        <taxon>Ecdysozoa</taxon>
        <taxon>Nematoda</taxon>
        <taxon>Chromadorea</taxon>
        <taxon>Rhabditida</taxon>
        <taxon>Spirurina</taxon>
        <taxon>Ascaridomorpha</taxon>
        <taxon>Ascaridoidea</taxon>
        <taxon>Ascarididae</taxon>
        <taxon>Parascaris</taxon>
    </lineage>
</organism>
<keyword evidence="1" id="KW-1185">Reference proteome</keyword>
<evidence type="ECO:0000313" key="2">
    <source>
        <dbReference type="WBParaSite" id="PgE200_g001_t07"/>
    </source>
</evidence>